<dbReference type="KEGG" id="tact:SG35_016375"/>
<feature type="domain" description="SD-repeat containing protein B" evidence="5">
    <location>
        <begin position="302"/>
        <end position="420"/>
    </location>
</feature>
<proteinExistence type="predicted"/>
<feature type="region of interest" description="Disordered" evidence="4">
    <location>
        <begin position="385"/>
        <end position="405"/>
    </location>
</feature>
<feature type="region of interest" description="Disordered" evidence="4">
    <location>
        <begin position="700"/>
        <end position="732"/>
    </location>
</feature>
<dbReference type="InterPro" id="IPR055890">
    <property type="entry name" value="DUF7467"/>
</dbReference>
<keyword evidence="2" id="KW-0964">Secreted</keyword>
<evidence type="ECO:0000259" key="5">
    <source>
        <dbReference type="Pfam" id="PF17210"/>
    </source>
</evidence>
<evidence type="ECO:0000256" key="4">
    <source>
        <dbReference type="SAM" id="MobiDB-lite"/>
    </source>
</evidence>
<comment type="subcellular location">
    <subcellularLocation>
        <location evidence="1">Secreted</location>
    </subcellularLocation>
</comment>
<evidence type="ECO:0000313" key="7">
    <source>
        <dbReference type="EMBL" id="WDD96931.1"/>
    </source>
</evidence>
<evidence type="ECO:0000313" key="8">
    <source>
        <dbReference type="Proteomes" id="UP000032568"/>
    </source>
</evidence>
<evidence type="ECO:0000259" key="6">
    <source>
        <dbReference type="Pfam" id="PF24269"/>
    </source>
</evidence>
<feature type="region of interest" description="Disordered" evidence="4">
    <location>
        <begin position="652"/>
        <end position="682"/>
    </location>
</feature>
<dbReference type="InterPro" id="IPR013783">
    <property type="entry name" value="Ig-like_fold"/>
</dbReference>
<dbReference type="Gene3D" id="2.60.40.10">
    <property type="entry name" value="Immunoglobulins"/>
    <property type="match status" value="3"/>
</dbReference>
<dbReference type="PANTHER" id="PTHR23303">
    <property type="entry name" value="CARBOXYPEPTIDASE REGULATORY REGION-CONTAINING"/>
    <property type="match status" value="1"/>
</dbReference>
<dbReference type="InterPro" id="IPR033764">
    <property type="entry name" value="Sdr_B"/>
</dbReference>
<dbReference type="PANTHER" id="PTHR23303:SF15">
    <property type="entry name" value="COLOSSIN-A"/>
    <property type="match status" value="1"/>
</dbReference>
<dbReference type="Proteomes" id="UP000032568">
    <property type="component" value="Chromosome"/>
</dbReference>
<feature type="domain" description="DUF7467" evidence="6">
    <location>
        <begin position="775"/>
        <end position="889"/>
    </location>
</feature>
<reference evidence="7 8" key="2">
    <citation type="journal article" date="2022" name="Mar. Drugs">
        <title>Bioassay-Guided Fractionation Leads to the Detection of Cholic Acid Generated by the Rare Thalassomonas sp.</title>
        <authorList>
            <person name="Pheiffer F."/>
            <person name="Schneider Y.K."/>
            <person name="Hansen E.H."/>
            <person name="Andersen J.H."/>
            <person name="Isaksson J."/>
            <person name="Busche T."/>
            <person name="R C."/>
            <person name="Kalinowski J."/>
            <person name="Zyl L.V."/>
            <person name="Trindade M."/>
        </authorList>
    </citation>
    <scope>NUCLEOTIDE SEQUENCE [LARGE SCALE GENOMIC DNA]</scope>
    <source>
        <strain evidence="7 8">A5K-106</strain>
    </source>
</reference>
<feature type="compositionally biased region" description="Acidic residues" evidence="4">
    <location>
        <begin position="672"/>
        <end position="682"/>
    </location>
</feature>
<evidence type="ECO:0000256" key="2">
    <source>
        <dbReference type="ARBA" id="ARBA00022525"/>
    </source>
</evidence>
<evidence type="ECO:0008006" key="9">
    <source>
        <dbReference type="Google" id="ProtNLM"/>
    </source>
</evidence>
<dbReference type="GO" id="GO:0005576">
    <property type="term" value="C:extracellular region"/>
    <property type="evidence" value="ECO:0007669"/>
    <property type="project" value="UniProtKB-SubCell"/>
</dbReference>
<evidence type="ECO:0000256" key="1">
    <source>
        <dbReference type="ARBA" id="ARBA00004613"/>
    </source>
</evidence>
<reference evidence="7 8" key="1">
    <citation type="journal article" date="2015" name="Genome Announc.">
        <title>Draft Genome Sequences of Marine Isolates of Thalassomonas viridans and Thalassomonas actiniarum.</title>
        <authorList>
            <person name="Olonade I."/>
            <person name="van Zyl L.J."/>
            <person name="Trindade M."/>
        </authorList>
    </citation>
    <scope>NUCLEOTIDE SEQUENCE [LARGE SCALE GENOMIC DNA]</scope>
    <source>
        <strain evidence="7 8">A5K-106</strain>
    </source>
</reference>
<dbReference type="Pfam" id="PF24269">
    <property type="entry name" value="DUF7467"/>
    <property type="match status" value="1"/>
</dbReference>
<organism evidence="7 8">
    <name type="scientific">Thalassomonas actiniarum</name>
    <dbReference type="NCBI Taxonomy" id="485447"/>
    <lineage>
        <taxon>Bacteria</taxon>
        <taxon>Pseudomonadati</taxon>
        <taxon>Pseudomonadota</taxon>
        <taxon>Gammaproteobacteria</taxon>
        <taxon>Alteromonadales</taxon>
        <taxon>Colwelliaceae</taxon>
        <taxon>Thalassomonas</taxon>
    </lineage>
</organism>
<feature type="domain" description="SD-repeat containing protein B" evidence="5">
    <location>
        <begin position="177"/>
        <end position="297"/>
    </location>
</feature>
<sequence length="1248" mass="133543">MTTSAQADLLDNTLDFPLISFNSTTIGATSYNAATDEFSLNSGLTALLENSSSVPVFISNGQLNLQIMVDDSGALLANAAAEDVQISGTLTLNSVVYSGTLISGKVTAFGFRDSTSSLDLFDFKFTVTGGALASFYPGNMGIDLTSESSNFNGDFGVDFSGKAKGLIGGVKLAKDPASLGDLVWEDLNRDGIQDMGEPGIEAVTVNLLAPGDDGVCNTSDELMLDMTTTDADGLYGFSELDPADYCVEFIIPDGYIVSPQDAGGDDAMDSDADPVTGQTQTITLDSGENDLTWDMGLYRLAALGDFVWEDLNANGVQDNDEPGIEGVTVNLLDPGSDLECNTGDEFTLDNTATDGDGLYSFSQLIPGDYCVEFVAPAGFVISPQDFGSDSSDSDADPATGQTTTISLEAGETDLTWDAGLYRLAALGDYVWLDLDKDGLQASNEQGKADVKVNLLDCLGEPVLDDVNMPMSALTDADGLYLFDNLLPGGYLVEFELPTGFVFSPANVGSNTEIDSDANQFTGRSACTNLSSGETDLTIDAGVYQPLACDISVSKSCDILPVKTNPFVCKDAKPIDELTMIWNGSKNIDVVAHYGKLKDPVLARVDNIAPGDEVTISGFAGAKNDVEWEIFKAGSHYRLGISSFHLSCSDENMNGPEDCGSPQGKNGSHHGCDDDDCDDDRDDDRDHRAYAYTFTYSGDYRKNDDDDDDDDDDRDDDDGDDKDHDDRNGHGIGSWLLEGMAGSNGVTLDCSAPTPPPAPTNSCSFEVPSGPHCKGKIKSMDLHYLGGDCEITPNKQWGKAKCYGIKPAQEPVRIRVSDGGHKVYLDQSDVMIGDVVTASASNAGRHEFGSWSLIEIFDANHKRVQKVQLHTSCSKPLNLADKFGSVKLVSLNTSKRGKQSLGADVNYGYVITNNSTETFTGVAVDDVLGTIADPLVLDPDEVFITSAEQFVLPDSTNVFANTVTVSGGLAPSGVACEASASATVTRKEPLPDCKAKGEKKLTIKEYKVKWKLFNKGHDPLTVKRIEVAFPGERGVKKIKLNGDIFKDGNVSSPAVFDTFINDVNNRQIKPGGYRRLEIEFTKKLKHTLPKDYIIKVFFVGGCMVKLDISSDPGHYKCTKPIDELTMLWTGDNSVEVEAFKGDSHAPSLGKKIVAPGDEISFSGFAGSPNDVYWLIHDAETGHLLGKSKFHLSCSDKHMNGPEDCGNMQGNGKGDHGDDDDDDKGHSGSLINLWKLEGIVDAGGTLNCTP</sequence>
<dbReference type="Pfam" id="PF17210">
    <property type="entry name" value="SdrD_B"/>
    <property type="match status" value="3"/>
</dbReference>
<accession>A0AAE9YKD9</accession>
<keyword evidence="3" id="KW-0732">Signal</keyword>
<feature type="compositionally biased region" description="Acidic residues" evidence="4">
    <location>
        <begin position="704"/>
        <end position="719"/>
    </location>
</feature>
<feature type="domain" description="SD-repeat containing protein B" evidence="5">
    <location>
        <begin position="425"/>
        <end position="542"/>
    </location>
</feature>
<dbReference type="InterPro" id="IPR051417">
    <property type="entry name" value="SDr/BOS_complex"/>
</dbReference>
<evidence type="ECO:0000256" key="3">
    <source>
        <dbReference type="ARBA" id="ARBA00022729"/>
    </source>
</evidence>
<gene>
    <name evidence="7" type="ORF">SG35_016375</name>
</gene>
<name>A0AAE9YKD9_9GAMM</name>
<feature type="region of interest" description="Disordered" evidence="4">
    <location>
        <begin position="1201"/>
        <end position="1223"/>
    </location>
</feature>
<dbReference type="AlphaFoldDB" id="A0AAE9YKD9"/>
<protein>
    <recommendedName>
        <fullName evidence="9">SD-repeat containing protein B domain-containing protein</fullName>
    </recommendedName>
</protein>
<dbReference type="RefSeq" id="WP_044835445.1">
    <property type="nucleotide sequence ID" value="NZ_CP059735.1"/>
</dbReference>
<dbReference type="SUPFAM" id="SSF117074">
    <property type="entry name" value="Hypothetical protein PA1324"/>
    <property type="match status" value="3"/>
</dbReference>
<dbReference type="EMBL" id="CP059735">
    <property type="protein sequence ID" value="WDD96931.1"/>
    <property type="molecule type" value="Genomic_DNA"/>
</dbReference>
<keyword evidence="8" id="KW-1185">Reference proteome</keyword>